<feature type="transmembrane region" description="Helical" evidence="1">
    <location>
        <begin position="89"/>
        <end position="108"/>
    </location>
</feature>
<name>A0A1G2SBP1_9BACT</name>
<proteinExistence type="predicted"/>
<sequence>MKENILHTISSFNTMIEGRRHEIVEILLRVGVAIAFVYPAVEASFYPQAWIGFFPLWMRDLPLDDQLMLHLFGASEIIIALWILIGKKIFIPSVLASGYLFSIIVLNWKFMDLLFRDIAIFAIPFALAVMSYPWGKKEAVQIPVISQQN</sequence>
<organism evidence="2 3">
    <name type="scientific">Candidatus Yonathbacteria bacterium RIFCSPLOWO2_01_FULL_43_27</name>
    <dbReference type="NCBI Taxonomy" id="1802726"/>
    <lineage>
        <taxon>Bacteria</taxon>
        <taxon>Candidatus Yonathiibacteriota</taxon>
    </lineage>
</organism>
<dbReference type="EMBL" id="MHUV01000006">
    <property type="protein sequence ID" value="OHA82445.1"/>
    <property type="molecule type" value="Genomic_DNA"/>
</dbReference>
<comment type="caution">
    <text evidence="2">The sequence shown here is derived from an EMBL/GenBank/DDBJ whole genome shotgun (WGS) entry which is preliminary data.</text>
</comment>
<keyword evidence="1" id="KW-0812">Transmembrane</keyword>
<keyword evidence="1" id="KW-1133">Transmembrane helix</keyword>
<dbReference type="AlphaFoldDB" id="A0A1G2SBP1"/>
<accession>A0A1G2SBP1</accession>
<evidence type="ECO:0000256" key="1">
    <source>
        <dbReference type="SAM" id="Phobius"/>
    </source>
</evidence>
<dbReference type="STRING" id="1802726.A3B07_02365"/>
<keyword evidence="1" id="KW-0472">Membrane</keyword>
<evidence type="ECO:0000313" key="2">
    <source>
        <dbReference type="EMBL" id="OHA82445.1"/>
    </source>
</evidence>
<evidence type="ECO:0008006" key="4">
    <source>
        <dbReference type="Google" id="ProtNLM"/>
    </source>
</evidence>
<reference evidence="2 3" key="1">
    <citation type="journal article" date="2016" name="Nat. Commun.">
        <title>Thousands of microbial genomes shed light on interconnected biogeochemical processes in an aquifer system.</title>
        <authorList>
            <person name="Anantharaman K."/>
            <person name="Brown C.T."/>
            <person name="Hug L.A."/>
            <person name="Sharon I."/>
            <person name="Castelle C.J."/>
            <person name="Probst A.J."/>
            <person name="Thomas B.C."/>
            <person name="Singh A."/>
            <person name="Wilkins M.J."/>
            <person name="Karaoz U."/>
            <person name="Brodie E.L."/>
            <person name="Williams K.H."/>
            <person name="Hubbard S.S."/>
            <person name="Banfield J.F."/>
        </authorList>
    </citation>
    <scope>NUCLEOTIDE SEQUENCE [LARGE SCALE GENOMIC DNA]</scope>
</reference>
<feature type="transmembrane region" description="Helical" evidence="1">
    <location>
        <begin position="114"/>
        <end position="134"/>
    </location>
</feature>
<protein>
    <recommendedName>
        <fullName evidence="4">DoxX family protein</fullName>
    </recommendedName>
</protein>
<feature type="transmembrane region" description="Helical" evidence="1">
    <location>
        <begin position="67"/>
        <end position="84"/>
    </location>
</feature>
<gene>
    <name evidence="2" type="ORF">A3B07_02365</name>
</gene>
<evidence type="ECO:0000313" key="3">
    <source>
        <dbReference type="Proteomes" id="UP000178817"/>
    </source>
</evidence>
<feature type="transmembrane region" description="Helical" evidence="1">
    <location>
        <begin position="26"/>
        <end position="47"/>
    </location>
</feature>
<dbReference type="Proteomes" id="UP000178817">
    <property type="component" value="Unassembled WGS sequence"/>
</dbReference>